<evidence type="ECO:0000313" key="2">
    <source>
        <dbReference type="Proteomes" id="UP000057737"/>
    </source>
</evidence>
<dbReference type="AlphaFoldDB" id="A0A120FMT6"/>
<keyword evidence="2" id="KW-1185">Reference proteome</keyword>
<comment type="caution">
    <text evidence="1">The sequence shown here is derived from an EMBL/GenBank/DDBJ whole genome shotgun (WGS) entry which is preliminary data.</text>
</comment>
<reference evidence="1 2" key="1">
    <citation type="submission" date="2015-11" db="EMBL/GenBank/DDBJ databases">
        <title>Draft Genome Sequence of the Strain BR 10303 (Bradyrhizobium sp.) isolated from nodules of Centrolobium paraense.</title>
        <authorList>
            <person name="Zelli J.E."/>
            <person name="Simoes-Araujo J.L."/>
            <person name="Barauna A.C."/>
            <person name="Silva K."/>
        </authorList>
    </citation>
    <scope>NUCLEOTIDE SEQUENCE [LARGE SCALE GENOMIC DNA]</scope>
    <source>
        <strain evidence="1 2">BR 10303</strain>
    </source>
</reference>
<dbReference type="Proteomes" id="UP000057737">
    <property type="component" value="Unassembled WGS sequence"/>
</dbReference>
<gene>
    <name evidence="1" type="ORF">AS156_00995</name>
</gene>
<name>A0A120FMT6_9BRAD</name>
<evidence type="ECO:0000313" key="1">
    <source>
        <dbReference type="EMBL" id="KWV54336.1"/>
    </source>
</evidence>
<accession>A0A120FMT6</accession>
<protein>
    <submittedName>
        <fullName evidence="1">Uncharacterized protein</fullName>
    </submittedName>
</protein>
<sequence>MAGNGAGLTWTTSINSADLASLANGSSVLSSVADIANGTNLDQFMDLSVRCAIASSTIAAGANLALWLYALLDDGSTYGDGQLVAGTQAVKTPVFAPCATIPLVAAASQTTLVGAAGGVFNSPYNSIPNSVVETPTSLDYITGGLT</sequence>
<organism evidence="1 2">
    <name type="scientific">Bradyrhizobium macuxiense</name>
    <dbReference type="NCBI Taxonomy" id="1755647"/>
    <lineage>
        <taxon>Bacteria</taxon>
        <taxon>Pseudomonadati</taxon>
        <taxon>Pseudomonadota</taxon>
        <taxon>Alphaproteobacteria</taxon>
        <taxon>Hyphomicrobiales</taxon>
        <taxon>Nitrobacteraceae</taxon>
        <taxon>Bradyrhizobium</taxon>
    </lineage>
</organism>
<proteinExistence type="predicted"/>
<dbReference type="EMBL" id="LNCU01000072">
    <property type="protein sequence ID" value="KWV54336.1"/>
    <property type="molecule type" value="Genomic_DNA"/>
</dbReference>